<proteinExistence type="predicted"/>
<dbReference type="AlphaFoldDB" id="A0A8R1V2Z6"/>
<keyword evidence="2" id="KW-1185">Reference proteome</keyword>
<reference evidence="2" key="1">
    <citation type="journal article" date="2008" name="Nat. Genet.">
        <title>The Pristionchus pacificus genome provides a unique perspective on nematode lifestyle and parasitism.</title>
        <authorList>
            <person name="Dieterich C."/>
            <person name="Clifton S.W."/>
            <person name="Schuster L.N."/>
            <person name="Chinwalla A."/>
            <person name="Delehaunty K."/>
            <person name="Dinkelacker I."/>
            <person name="Fulton L."/>
            <person name="Fulton R."/>
            <person name="Godfrey J."/>
            <person name="Minx P."/>
            <person name="Mitreva M."/>
            <person name="Roeseler W."/>
            <person name="Tian H."/>
            <person name="Witte H."/>
            <person name="Yang S.P."/>
            <person name="Wilson R.K."/>
            <person name="Sommer R.J."/>
        </authorList>
    </citation>
    <scope>NUCLEOTIDE SEQUENCE [LARGE SCALE GENOMIC DNA]</scope>
    <source>
        <strain evidence="2">PS312</strain>
    </source>
</reference>
<protein>
    <submittedName>
        <fullName evidence="1">Uncharacterized protein</fullName>
    </submittedName>
</protein>
<organism evidence="1 2">
    <name type="scientific">Pristionchus pacificus</name>
    <name type="common">Parasitic nematode worm</name>
    <dbReference type="NCBI Taxonomy" id="54126"/>
    <lineage>
        <taxon>Eukaryota</taxon>
        <taxon>Metazoa</taxon>
        <taxon>Ecdysozoa</taxon>
        <taxon>Nematoda</taxon>
        <taxon>Chromadorea</taxon>
        <taxon>Rhabditida</taxon>
        <taxon>Rhabditina</taxon>
        <taxon>Diplogasteromorpha</taxon>
        <taxon>Diplogasteroidea</taxon>
        <taxon>Neodiplogasteridae</taxon>
        <taxon>Pristionchus</taxon>
    </lineage>
</organism>
<evidence type="ECO:0000313" key="2">
    <source>
        <dbReference type="Proteomes" id="UP000005239"/>
    </source>
</evidence>
<sequence>MPSKHKLSEFAKDAMQATADSCKDGILYDDEATLLSAALKEDKTRLKKFVTNKHYYEKNKKIKEMLSSFGAFQDNSTITPDLISKVAHDSQAKVSRVENILKRVKKRKNSTWSESSNCTIPSDLH</sequence>
<reference evidence="1" key="2">
    <citation type="submission" date="2022-06" db="UniProtKB">
        <authorList>
            <consortium name="EnsemblMetazoa"/>
        </authorList>
    </citation>
    <scope>IDENTIFICATION</scope>
    <source>
        <strain evidence="1">PS312</strain>
    </source>
</reference>
<dbReference type="EnsemblMetazoa" id="PPA47204.1">
    <property type="protein sequence ID" value="PPA47204.1"/>
    <property type="gene ID" value="WBGene00305077"/>
</dbReference>
<dbReference type="Proteomes" id="UP000005239">
    <property type="component" value="Unassembled WGS sequence"/>
</dbReference>
<name>A0A8R1V2Z6_PRIPA</name>
<evidence type="ECO:0000313" key="1">
    <source>
        <dbReference type="EnsemblMetazoa" id="PPA47204.1"/>
    </source>
</evidence>
<gene>
    <name evidence="1" type="primary">WBGene00305077</name>
</gene>
<accession>A0A8R1V2Z6</accession>